<evidence type="ECO:0000313" key="2">
    <source>
        <dbReference type="EMBL" id="SFH81742.1"/>
    </source>
</evidence>
<evidence type="ECO:0000313" key="3">
    <source>
        <dbReference type="Proteomes" id="UP000198668"/>
    </source>
</evidence>
<name>A0A1I3D4U8_9LACT</name>
<dbReference type="AlphaFoldDB" id="A0A1I3D4U8"/>
<dbReference type="Proteomes" id="UP000198668">
    <property type="component" value="Unassembled WGS sequence"/>
</dbReference>
<dbReference type="EMBL" id="FOQE01000029">
    <property type="protein sequence ID" value="SFH81742.1"/>
    <property type="molecule type" value="Genomic_DNA"/>
</dbReference>
<organism evidence="2 3">
    <name type="scientific">Pisciglobus halotolerans</name>
    <dbReference type="NCBI Taxonomy" id="745365"/>
    <lineage>
        <taxon>Bacteria</taxon>
        <taxon>Bacillati</taxon>
        <taxon>Bacillota</taxon>
        <taxon>Bacilli</taxon>
        <taxon>Lactobacillales</taxon>
        <taxon>Carnobacteriaceae</taxon>
    </lineage>
</organism>
<dbReference type="RefSeq" id="WP_092093043.1">
    <property type="nucleotide sequence ID" value="NZ_FOQE01000029.1"/>
</dbReference>
<protein>
    <submittedName>
        <fullName evidence="2">Uncharacterized protein</fullName>
    </submittedName>
</protein>
<proteinExistence type="predicted"/>
<keyword evidence="1" id="KW-0732">Signal</keyword>
<evidence type="ECO:0000256" key="1">
    <source>
        <dbReference type="SAM" id="SignalP"/>
    </source>
</evidence>
<keyword evidence="3" id="KW-1185">Reference proteome</keyword>
<feature type="signal peptide" evidence="1">
    <location>
        <begin position="1"/>
        <end position="26"/>
    </location>
</feature>
<accession>A0A1I3D4U8</accession>
<reference evidence="2 3" key="1">
    <citation type="submission" date="2016-10" db="EMBL/GenBank/DDBJ databases">
        <authorList>
            <person name="de Groot N.N."/>
        </authorList>
    </citation>
    <scope>NUCLEOTIDE SEQUENCE [LARGE SCALE GENOMIC DNA]</scope>
    <source>
        <strain evidence="2 3">DSM 27630</strain>
    </source>
</reference>
<feature type="chain" id="PRO_5011453036" evidence="1">
    <location>
        <begin position="27"/>
        <end position="64"/>
    </location>
</feature>
<sequence length="64" mass="7043">MKKILLSSLIATTLLSATAPSFSVFAEETGTQIKDTEITTNPNATDLNVEAFQEEIEQEYEFDG</sequence>
<gene>
    <name evidence="2" type="ORF">SAMN04489868_1291</name>
</gene>